<feature type="non-terminal residue" evidence="2">
    <location>
        <position position="366"/>
    </location>
</feature>
<dbReference type="Proteomes" id="UP001148018">
    <property type="component" value="Unassembled WGS sequence"/>
</dbReference>
<dbReference type="InterPro" id="IPR036322">
    <property type="entry name" value="WD40_repeat_dom_sf"/>
</dbReference>
<gene>
    <name evidence="2" type="ORF">NHX12_009273</name>
</gene>
<dbReference type="SUPFAM" id="SSF50978">
    <property type="entry name" value="WD40 repeat-like"/>
    <property type="match status" value="1"/>
</dbReference>
<evidence type="ECO:0000313" key="3">
    <source>
        <dbReference type="Proteomes" id="UP001148018"/>
    </source>
</evidence>
<keyword evidence="1" id="KW-0677">Repeat</keyword>
<keyword evidence="3" id="KW-1185">Reference proteome</keyword>
<comment type="caution">
    <text evidence="2">The sequence shown here is derived from an EMBL/GenBank/DDBJ whole genome shotgun (WGS) entry which is preliminary data.</text>
</comment>
<dbReference type="EMBL" id="JANIIK010000114">
    <property type="protein sequence ID" value="KAJ3591327.1"/>
    <property type="molecule type" value="Genomic_DNA"/>
</dbReference>
<name>A0A9Q0I8U7_9TELE</name>
<accession>A0A9Q0I8U7</accession>
<dbReference type="PANTHER" id="PTHR44324">
    <property type="entry name" value="WD40 REPEAT DOMAIN 95"/>
    <property type="match status" value="1"/>
</dbReference>
<dbReference type="PANTHER" id="PTHR44324:SF4">
    <property type="entry name" value="WD40 REPEAT DOMAIN 95"/>
    <property type="match status" value="1"/>
</dbReference>
<evidence type="ECO:0000313" key="2">
    <source>
        <dbReference type="EMBL" id="KAJ3591327.1"/>
    </source>
</evidence>
<protein>
    <submittedName>
        <fullName evidence="2">Uncharacterized protein</fullName>
    </submittedName>
</protein>
<proteinExistence type="predicted"/>
<evidence type="ECO:0000256" key="1">
    <source>
        <dbReference type="ARBA" id="ARBA00022737"/>
    </source>
</evidence>
<organism evidence="2 3">
    <name type="scientific">Muraenolepis orangiensis</name>
    <name type="common">Patagonian moray cod</name>
    <dbReference type="NCBI Taxonomy" id="630683"/>
    <lineage>
        <taxon>Eukaryota</taxon>
        <taxon>Metazoa</taxon>
        <taxon>Chordata</taxon>
        <taxon>Craniata</taxon>
        <taxon>Vertebrata</taxon>
        <taxon>Euteleostomi</taxon>
        <taxon>Actinopterygii</taxon>
        <taxon>Neopterygii</taxon>
        <taxon>Teleostei</taxon>
        <taxon>Neoteleostei</taxon>
        <taxon>Acanthomorphata</taxon>
        <taxon>Zeiogadaria</taxon>
        <taxon>Gadariae</taxon>
        <taxon>Gadiformes</taxon>
        <taxon>Muraenolepidoidei</taxon>
        <taxon>Muraenolepididae</taxon>
        <taxon>Muraenolepis</taxon>
    </lineage>
</organism>
<dbReference type="OrthoDB" id="5980302at2759"/>
<dbReference type="Gene3D" id="2.130.10.10">
    <property type="entry name" value="YVTN repeat-like/Quinoprotein amine dehydrogenase"/>
    <property type="match status" value="1"/>
</dbReference>
<sequence length="366" mass="40870">MDEKVSLESQQNLNQHSRSLDERTFGLIMKKCLGLHNANNAHMQGLFMKIDYMRQGKIAWEDFCTCMWLYRVQREREDIATRGKQTAFSLPAKIKPLAHREPVLRIRTISDSTIVTLREDGDGQYWSSELQIQKTKTSVFVYVNYFPSFSAVVSSSNDEASSVVIGCVKPSSNVEQMMKEITEGFGDGKAKKVQLNWLPNLRRRLPGHVTASHGEPVLCCSYRKKLRQVVSWSEGSNGGFQLVSSFNFGPITGGRDGCLKMWNFNNGQCLKILKRGGMCAECGSLLKSEAQITKLITTADGAVLYAADRSDFIYVYDIQNLSPDPGPPREFVLPGFARHRNTEPEGVVVIALDLWVAAVGKAKDTG</sequence>
<dbReference type="InterPro" id="IPR015943">
    <property type="entry name" value="WD40/YVTN_repeat-like_dom_sf"/>
</dbReference>
<reference evidence="2" key="1">
    <citation type="submission" date="2022-07" db="EMBL/GenBank/DDBJ databases">
        <title>Chromosome-level genome of Muraenolepis orangiensis.</title>
        <authorList>
            <person name="Kim J."/>
        </authorList>
    </citation>
    <scope>NUCLEOTIDE SEQUENCE</scope>
    <source>
        <strain evidence="2">KU_S4_2022</strain>
        <tissue evidence="2">Muscle</tissue>
    </source>
</reference>
<dbReference type="InterPro" id="IPR051242">
    <property type="entry name" value="WD-EF-hand_domain"/>
</dbReference>
<dbReference type="AlphaFoldDB" id="A0A9Q0I8U7"/>